<dbReference type="Proteomes" id="UP000028123">
    <property type="component" value="Unassembled WGS sequence"/>
</dbReference>
<evidence type="ECO:0000256" key="2">
    <source>
        <dbReference type="SAM" id="MobiDB-lite"/>
    </source>
</evidence>
<dbReference type="InterPro" id="IPR051614">
    <property type="entry name" value="UPF0045_domain"/>
</dbReference>
<dbReference type="RefSeq" id="WP_036692624.1">
    <property type="nucleotide sequence ID" value="NZ_JNVM01000046.1"/>
</dbReference>
<dbReference type="AlphaFoldDB" id="A0A081NUF7"/>
<feature type="region of interest" description="Disordered" evidence="2">
    <location>
        <begin position="67"/>
        <end position="102"/>
    </location>
</feature>
<organism evidence="4 5">
    <name type="scientific">Paenibacillus tyrfis</name>
    <dbReference type="NCBI Taxonomy" id="1501230"/>
    <lineage>
        <taxon>Bacteria</taxon>
        <taxon>Bacillati</taxon>
        <taxon>Bacillota</taxon>
        <taxon>Bacilli</taxon>
        <taxon>Bacillales</taxon>
        <taxon>Paenibacillaceae</taxon>
        <taxon>Paenibacillus</taxon>
    </lineage>
</organism>
<dbReference type="EMBL" id="JNVM01000046">
    <property type="protein sequence ID" value="KEQ22080.1"/>
    <property type="molecule type" value="Genomic_DNA"/>
</dbReference>
<dbReference type="OrthoDB" id="2147383at2"/>
<feature type="compositionally biased region" description="Basic and acidic residues" evidence="2">
    <location>
        <begin position="78"/>
        <end position="102"/>
    </location>
</feature>
<name>A0A081NUF7_9BACL</name>
<comment type="similarity">
    <text evidence="1">Belongs to the UPF0045 family.</text>
</comment>
<proteinExistence type="inferred from homology"/>
<evidence type="ECO:0000313" key="4">
    <source>
        <dbReference type="EMBL" id="KEQ22080.1"/>
    </source>
</evidence>
<dbReference type="Gene3D" id="3.30.70.930">
    <property type="match status" value="1"/>
</dbReference>
<reference evidence="4 5" key="1">
    <citation type="submission" date="2014-06" db="EMBL/GenBank/DDBJ databases">
        <title>Draft genome sequence of Paenibacillus sp. MSt1.</title>
        <authorList>
            <person name="Aw Y.K."/>
            <person name="Ong K.S."/>
            <person name="Gan H.M."/>
            <person name="Lee S.M."/>
        </authorList>
    </citation>
    <scope>NUCLEOTIDE SEQUENCE [LARGE SCALE GENOMIC DNA]</scope>
    <source>
        <strain evidence="4 5">MSt1</strain>
    </source>
</reference>
<protein>
    <recommendedName>
        <fullName evidence="3">Thiamine-binding protein domain-containing protein</fullName>
    </recommendedName>
</protein>
<evidence type="ECO:0000256" key="1">
    <source>
        <dbReference type="ARBA" id="ARBA00010272"/>
    </source>
</evidence>
<accession>A0A081NUF7</accession>
<dbReference type="GO" id="GO:0005829">
    <property type="term" value="C:cytosol"/>
    <property type="evidence" value="ECO:0007669"/>
    <property type="project" value="TreeGrafter"/>
</dbReference>
<evidence type="ECO:0000313" key="5">
    <source>
        <dbReference type="Proteomes" id="UP000028123"/>
    </source>
</evidence>
<gene>
    <name evidence="4" type="ORF">ET33_28305</name>
</gene>
<dbReference type="InterPro" id="IPR029756">
    <property type="entry name" value="MTH1187/YkoF-like"/>
</dbReference>
<dbReference type="Pfam" id="PF01910">
    <property type="entry name" value="Thiamine_BP"/>
    <property type="match status" value="1"/>
</dbReference>
<dbReference type="NCBIfam" id="TIGR00106">
    <property type="entry name" value="MTH1187 family thiamine-binding protein"/>
    <property type="match status" value="1"/>
</dbReference>
<dbReference type="SUPFAM" id="SSF89957">
    <property type="entry name" value="MTH1187/YkoF-like"/>
    <property type="match status" value="1"/>
</dbReference>
<sequence>MAIVEVTVIPIGTATTSLSGYVADLHRLLEQAPEPIHFQMTPMSTIIEGELQDLFQVLQRLHEAPFQHGAKRVSTSIKIDDRRDKNASMEQKLRSVRDKLES</sequence>
<dbReference type="PANTHER" id="PTHR33777:SF1">
    <property type="entry name" value="UPF0045 PROTEIN ECM15"/>
    <property type="match status" value="1"/>
</dbReference>
<dbReference type="InterPro" id="IPR002767">
    <property type="entry name" value="Thiamine_BP"/>
</dbReference>
<dbReference type="PANTHER" id="PTHR33777">
    <property type="entry name" value="UPF0045 PROTEIN ECM15"/>
    <property type="match status" value="1"/>
</dbReference>
<dbReference type="eggNOG" id="COG0011">
    <property type="taxonomic scope" value="Bacteria"/>
</dbReference>
<keyword evidence="5" id="KW-1185">Reference proteome</keyword>
<comment type="caution">
    <text evidence="4">The sequence shown here is derived from an EMBL/GenBank/DDBJ whole genome shotgun (WGS) entry which is preliminary data.</text>
</comment>
<feature type="domain" description="Thiamine-binding protein" evidence="3">
    <location>
        <begin position="4"/>
        <end position="97"/>
    </location>
</feature>
<evidence type="ECO:0000259" key="3">
    <source>
        <dbReference type="Pfam" id="PF01910"/>
    </source>
</evidence>